<keyword evidence="10" id="KW-1185">Reference proteome</keyword>
<evidence type="ECO:0000256" key="5">
    <source>
        <dbReference type="ARBA" id="ARBA00023163"/>
    </source>
</evidence>
<dbReference type="PANTHER" id="PTHR43133">
    <property type="entry name" value="RNA POLYMERASE ECF-TYPE SIGMA FACTO"/>
    <property type="match status" value="1"/>
</dbReference>
<dbReference type="InterPro" id="IPR013324">
    <property type="entry name" value="RNA_pol_sigma_r3/r4-like"/>
</dbReference>
<dbReference type="InterPro" id="IPR007627">
    <property type="entry name" value="RNA_pol_sigma70_r2"/>
</dbReference>
<dbReference type="InterPro" id="IPR036388">
    <property type="entry name" value="WH-like_DNA-bd_sf"/>
</dbReference>
<dbReference type="Proteomes" id="UP001155587">
    <property type="component" value="Unassembled WGS sequence"/>
</dbReference>
<sequence length="180" mass="20637">MIEKIWAEYQASLKRFLWTKLSNSDDVDDVLQEVMIKTYQNLEKLESPSSVKAWLFQIANRAVIDLYRRKGRSAVLEDNSLWFEQDEEDAKAQLAQCMQPLVDSLPEASAVLLTAVDLNGQSQKQLAQEMGISYSTLKSRIQKGRRDLRHTLEQCCQLSFDVNGNLMDFQPRKKGCGKCE</sequence>
<reference evidence="9" key="1">
    <citation type="submission" date="2022-02" db="EMBL/GenBank/DDBJ databases">
        <title>Vibrio sp. nov, a new bacterium isolated from seawater.</title>
        <authorList>
            <person name="Yuan Y."/>
        </authorList>
    </citation>
    <scope>NUCLEOTIDE SEQUENCE</scope>
    <source>
        <strain evidence="9">ZSDZ65</strain>
    </source>
</reference>
<comment type="similarity">
    <text evidence="1 6">Belongs to the sigma-70 factor family. ECF subfamily.</text>
</comment>
<keyword evidence="5 6" id="KW-0804">Transcription</keyword>
<keyword evidence="3 6" id="KW-0731">Sigma factor</keyword>
<dbReference type="InterPro" id="IPR000838">
    <property type="entry name" value="RNA_pol_sigma70_ECF_CS"/>
</dbReference>
<dbReference type="InterPro" id="IPR013249">
    <property type="entry name" value="RNA_pol_sigma70_r4_t2"/>
</dbReference>
<evidence type="ECO:0000259" key="8">
    <source>
        <dbReference type="Pfam" id="PF08281"/>
    </source>
</evidence>
<dbReference type="EMBL" id="JAKRRY010000016">
    <property type="protein sequence ID" value="MCW8346959.1"/>
    <property type="molecule type" value="Genomic_DNA"/>
</dbReference>
<gene>
    <name evidence="9" type="primary">sigZ</name>
    <name evidence="9" type="ORF">MD535_13220</name>
</gene>
<dbReference type="RefSeq" id="WP_265675495.1">
    <property type="nucleotide sequence ID" value="NZ_JAKRRY010000016.1"/>
</dbReference>
<feature type="domain" description="RNA polymerase sigma-70 region 2" evidence="7">
    <location>
        <begin position="7"/>
        <end position="72"/>
    </location>
</feature>
<dbReference type="InterPro" id="IPR014304">
    <property type="entry name" value="RNA_pol_sigma-Z"/>
</dbReference>
<keyword evidence="2 6" id="KW-0805">Transcription regulation</keyword>
<dbReference type="Gene3D" id="1.10.1740.10">
    <property type="match status" value="1"/>
</dbReference>
<keyword evidence="4 6" id="KW-0238">DNA-binding</keyword>
<dbReference type="AlphaFoldDB" id="A0A9X3CPS0"/>
<dbReference type="GO" id="GO:0006352">
    <property type="term" value="P:DNA-templated transcription initiation"/>
    <property type="evidence" value="ECO:0007669"/>
    <property type="project" value="InterPro"/>
</dbReference>
<evidence type="ECO:0000259" key="7">
    <source>
        <dbReference type="Pfam" id="PF04542"/>
    </source>
</evidence>
<proteinExistence type="inferred from homology"/>
<dbReference type="GO" id="GO:0003677">
    <property type="term" value="F:DNA binding"/>
    <property type="evidence" value="ECO:0007669"/>
    <property type="project" value="UniProtKB-KW"/>
</dbReference>
<dbReference type="Pfam" id="PF04542">
    <property type="entry name" value="Sigma70_r2"/>
    <property type="match status" value="1"/>
</dbReference>
<dbReference type="InterPro" id="IPR039425">
    <property type="entry name" value="RNA_pol_sigma-70-like"/>
</dbReference>
<accession>A0A9X3CPS0</accession>
<dbReference type="Gene3D" id="1.10.10.10">
    <property type="entry name" value="Winged helix-like DNA-binding domain superfamily/Winged helix DNA-binding domain"/>
    <property type="match status" value="1"/>
</dbReference>
<dbReference type="NCBIfam" id="TIGR02959">
    <property type="entry name" value="SigZ"/>
    <property type="match status" value="1"/>
</dbReference>
<evidence type="ECO:0000256" key="4">
    <source>
        <dbReference type="ARBA" id="ARBA00023125"/>
    </source>
</evidence>
<evidence type="ECO:0000256" key="1">
    <source>
        <dbReference type="ARBA" id="ARBA00010641"/>
    </source>
</evidence>
<organism evidence="9 10">
    <name type="scientific">Vibrio qingdaonensis</name>
    <dbReference type="NCBI Taxonomy" id="2829491"/>
    <lineage>
        <taxon>Bacteria</taxon>
        <taxon>Pseudomonadati</taxon>
        <taxon>Pseudomonadota</taxon>
        <taxon>Gammaproteobacteria</taxon>
        <taxon>Vibrionales</taxon>
        <taxon>Vibrionaceae</taxon>
        <taxon>Vibrio</taxon>
    </lineage>
</organism>
<dbReference type="GO" id="GO:0016987">
    <property type="term" value="F:sigma factor activity"/>
    <property type="evidence" value="ECO:0007669"/>
    <property type="project" value="UniProtKB-KW"/>
</dbReference>
<dbReference type="SUPFAM" id="SSF88946">
    <property type="entry name" value="Sigma2 domain of RNA polymerase sigma factors"/>
    <property type="match status" value="1"/>
</dbReference>
<name>A0A9X3CPS0_9VIBR</name>
<evidence type="ECO:0000313" key="9">
    <source>
        <dbReference type="EMBL" id="MCW8346959.1"/>
    </source>
</evidence>
<evidence type="ECO:0000256" key="3">
    <source>
        <dbReference type="ARBA" id="ARBA00023082"/>
    </source>
</evidence>
<dbReference type="PROSITE" id="PS01063">
    <property type="entry name" value="SIGMA70_ECF"/>
    <property type="match status" value="1"/>
</dbReference>
<protein>
    <recommendedName>
        <fullName evidence="6">RNA polymerase sigma factor</fullName>
    </recommendedName>
</protein>
<dbReference type="InterPro" id="IPR013325">
    <property type="entry name" value="RNA_pol_sigma_r2"/>
</dbReference>
<dbReference type="Pfam" id="PF08281">
    <property type="entry name" value="Sigma70_r4_2"/>
    <property type="match status" value="1"/>
</dbReference>
<feature type="domain" description="RNA polymerase sigma factor 70 region 4 type 2" evidence="8">
    <location>
        <begin position="98"/>
        <end position="148"/>
    </location>
</feature>
<comment type="caution">
    <text evidence="9">The sequence shown here is derived from an EMBL/GenBank/DDBJ whole genome shotgun (WGS) entry which is preliminary data.</text>
</comment>
<evidence type="ECO:0000256" key="6">
    <source>
        <dbReference type="RuleBase" id="RU000716"/>
    </source>
</evidence>
<evidence type="ECO:0000313" key="10">
    <source>
        <dbReference type="Proteomes" id="UP001155587"/>
    </source>
</evidence>
<dbReference type="NCBIfam" id="TIGR02937">
    <property type="entry name" value="sigma70-ECF"/>
    <property type="match status" value="1"/>
</dbReference>
<dbReference type="NCBIfam" id="NF007215">
    <property type="entry name" value="PRK09637.1"/>
    <property type="match status" value="1"/>
</dbReference>
<dbReference type="InterPro" id="IPR014284">
    <property type="entry name" value="RNA_pol_sigma-70_dom"/>
</dbReference>
<dbReference type="SUPFAM" id="SSF88659">
    <property type="entry name" value="Sigma3 and sigma4 domains of RNA polymerase sigma factors"/>
    <property type="match status" value="1"/>
</dbReference>
<evidence type="ECO:0000256" key="2">
    <source>
        <dbReference type="ARBA" id="ARBA00023015"/>
    </source>
</evidence>
<dbReference type="PANTHER" id="PTHR43133:SF62">
    <property type="entry name" value="RNA POLYMERASE SIGMA FACTOR SIGZ"/>
    <property type="match status" value="1"/>
</dbReference>